<dbReference type="EMBL" id="FNFB01000052">
    <property type="protein sequence ID" value="SDM30564.1"/>
    <property type="molecule type" value="Genomic_DNA"/>
</dbReference>
<keyword evidence="6" id="KW-1185">Reference proteome</keyword>
<keyword evidence="3" id="KW-0804">Transcription</keyword>
<keyword evidence="2 5" id="KW-0238">DNA-binding</keyword>
<organism evidence="5 6">
    <name type="scientific">Nonomuraea maritima</name>
    <dbReference type="NCBI Taxonomy" id="683260"/>
    <lineage>
        <taxon>Bacteria</taxon>
        <taxon>Bacillati</taxon>
        <taxon>Actinomycetota</taxon>
        <taxon>Actinomycetes</taxon>
        <taxon>Streptosporangiales</taxon>
        <taxon>Streptosporangiaceae</taxon>
        <taxon>Nonomuraea</taxon>
    </lineage>
</organism>
<proteinExistence type="predicted"/>
<dbReference type="PANTHER" id="PTHR33204:SF18">
    <property type="entry name" value="TRANSCRIPTIONAL REGULATORY PROTEIN"/>
    <property type="match status" value="1"/>
</dbReference>
<dbReference type="SUPFAM" id="SSF46785">
    <property type="entry name" value="Winged helix' DNA-binding domain"/>
    <property type="match status" value="1"/>
</dbReference>
<dbReference type="Gene3D" id="1.10.10.10">
    <property type="entry name" value="Winged helix-like DNA-binding domain superfamily/Winged helix DNA-binding domain"/>
    <property type="match status" value="1"/>
</dbReference>
<reference evidence="5 6" key="1">
    <citation type="submission" date="2016-10" db="EMBL/GenBank/DDBJ databases">
        <authorList>
            <person name="de Groot N.N."/>
        </authorList>
    </citation>
    <scope>NUCLEOTIDE SEQUENCE [LARGE SCALE GENOMIC DNA]</scope>
    <source>
        <strain evidence="5 6">CGMCC 4.5681</strain>
    </source>
</reference>
<protein>
    <submittedName>
        <fullName evidence="5">DNA-binding transcriptional regulator, HxlR family</fullName>
    </submittedName>
</protein>
<evidence type="ECO:0000256" key="3">
    <source>
        <dbReference type="ARBA" id="ARBA00023163"/>
    </source>
</evidence>
<evidence type="ECO:0000313" key="5">
    <source>
        <dbReference type="EMBL" id="SDM30564.1"/>
    </source>
</evidence>
<evidence type="ECO:0000259" key="4">
    <source>
        <dbReference type="PROSITE" id="PS51118"/>
    </source>
</evidence>
<dbReference type="PROSITE" id="PS51118">
    <property type="entry name" value="HTH_HXLR"/>
    <property type="match status" value="1"/>
</dbReference>
<evidence type="ECO:0000313" key="6">
    <source>
        <dbReference type="Proteomes" id="UP000198683"/>
    </source>
</evidence>
<keyword evidence="1" id="KW-0805">Transcription regulation</keyword>
<dbReference type="GO" id="GO:0003677">
    <property type="term" value="F:DNA binding"/>
    <property type="evidence" value="ECO:0007669"/>
    <property type="project" value="UniProtKB-KW"/>
</dbReference>
<gene>
    <name evidence="5" type="ORF">SAMN05421874_15219</name>
</gene>
<dbReference type="AlphaFoldDB" id="A0A1G9S575"/>
<evidence type="ECO:0000256" key="2">
    <source>
        <dbReference type="ARBA" id="ARBA00023125"/>
    </source>
</evidence>
<sequence length="149" mass="16733">MSGGRAWTSPRCPVARTVDLVGDKWSLLIIRDAFDGIRRFSQFQRNLGVAKNILSDRLRNLVDAGILAIQPASDGSSYREYVLTSKGKDLFDVVVSLRQWGQEHAYAPGEDYVRLVDRTTDEPIPRLTYMTPDGSTVRADDTRVRKSSD</sequence>
<dbReference type="OrthoDB" id="3526217at2"/>
<dbReference type="STRING" id="683260.SAMN05421874_15219"/>
<evidence type="ECO:0000256" key="1">
    <source>
        <dbReference type="ARBA" id="ARBA00023015"/>
    </source>
</evidence>
<dbReference type="InterPro" id="IPR002577">
    <property type="entry name" value="HTH_HxlR"/>
</dbReference>
<name>A0A1G9S575_9ACTN</name>
<dbReference type="PANTHER" id="PTHR33204">
    <property type="entry name" value="TRANSCRIPTIONAL REGULATOR, MARR FAMILY"/>
    <property type="match status" value="1"/>
</dbReference>
<dbReference type="InterPro" id="IPR036388">
    <property type="entry name" value="WH-like_DNA-bd_sf"/>
</dbReference>
<dbReference type="Proteomes" id="UP000198683">
    <property type="component" value="Unassembled WGS sequence"/>
</dbReference>
<accession>A0A1G9S575</accession>
<dbReference type="InterPro" id="IPR036390">
    <property type="entry name" value="WH_DNA-bd_sf"/>
</dbReference>
<dbReference type="Pfam" id="PF01638">
    <property type="entry name" value="HxlR"/>
    <property type="match status" value="1"/>
</dbReference>
<feature type="domain" description="HTH hxlR-type" evidence="4">
    <location>
        <begin position="12"/>
        <end position="109"/>
    </location>
</feature>